<dbReference type="OrthoDB" id="4703at2759"/>
<organism evidence="2">
    <name type="scientific">Cyberlindnera fabianii</name>
    <name type="common">Yeast</name>
    <name type="synonym">Hansenula fabianii</name>
    <dbReference type="NCBI Taxonomy" id="36022"/>
    <lineage>
        <taxon>Eukaryota</taxon>
        <taxon>Fungi</taxon>
        <taxon>Dikarya</taxon>
        <taxon>Ascomycota</taxon>
        <taxon>Saccharomycotina</taxon>
        <taxon>Saccharomycetes</taxon>
        <taxon>Phaffomycetales</taxon>
        <taxon>Phaffomycetaceae</taxon>
        <taxon>Cyberlindnera</taxon>
    </lineage>
</organism>
<name>A0A061BAW4_CYBFA</name>
<dbReference type="SUPFAM" id="SSF50978">
    <property type="entry name" value="WD40 repeat-like"/>
    <property type="match status" value="1"/>
</dbReference>
<evidence type="ECO:0000313" key="2">
    <source>
        <dbReference type="EMBL" id="CDR46509.1"/>
    </source>
</evidence>
<feature type="compositionally biased region" description="Basic residues" evidence="1">
    <location>
        <begin position="127"/>
        <end position="142"/>
    </location>
</feature>
<accession>A0A061BAW4</accession>
<dbReference type="VEuPathDB" id="FungiDB:BON22_4246"/>
<protein>
    <submittedName>
        <fullName evidence="2">CYFA0S23e01728g1_1</fullName>
    </submittedName>
</protein>
<dbReference type="Gene3D" id="2.130.10.10">
    <property type="entry name" value="YVTN repeat-like/Quinoprotein amine dehydrogenase"/>
    <property type="match status" value="1"/>
</dbReference>
<feature type="compositionally biased region" description="Basic and acidic residues" evidence="1">
    <location>
        <begin position="143"/>
        <end position="155"/>
    </location>
</feature>
<feature type="region of interest" description="Disordered" evidence="1">
    <location>
        <begin position="1"/>
        <end position="62"/>
    </location>
</feature>
<dbReference type="PhylomeDB" id="A0A061BAW4"/>
<evidence type="ECO:0000256" key="1">
    <source>
        <dbReference type="SAM" id="MobiDB-lite"/>
    </source>
</evidence>
<reference evidence="2" key="1">
    <citation type="journal article" date="2014" name="Genome Announc.">
        <title>Genome sequence of the yeast Cyberlindnera fabianii (Hansenula fabianii).</title>
        <authorList>
            <person name="Freel K.C."/>
            <person name="Sarilar V."/>
            <person name="Neuveglise C."/>
            <person name="Devillers H."/>
            <person name="Friedrich A."/>
            <person name="Schacherer J."/>
        </authorList>
    </citation>
    <scope>NUCLEOTIDE SEQUENCE</scope>
    <source>
        <strain evidence="2">YJS4271</strain>
    </source>
</reference>
<dbReference type="InterPro" id="IPR036322">
    <property type="entry name" value="WD40_repeat_dom_sf"/>
</dbReference>
<sequence length="634" mass="70616">MADEREKRKRKKNVGQVRTVKVNKRYSQDNNNNNNNNNKLALHTPLTDPMPPRPRRAAAAKSVDYSQFVDVDAVDDDADVDADVIINDEPDHDSAEEEINDAVDEVDDDGDVAMTIDLDEEVEEKKPKKRGRPSKPKVKTAPKKKDAAAKKDAKNPRTLSSLKDKFIRCFGNNEEKLIELLKYRKDWEAEFFQFDESKLNNTPSSPVASIPTIETKTLTRVEFGRKFPLQREGITLQFGNDDAQLLKLGTQTTKDTTHIIHDGMLITDMAWMPQLEDSTDQYLAISISNIVDTTISPKFSLLAKNAYTSGFRIYKLDTTTGKIDLHSTIIHDWGNSWDLKWIRSQTSSFGTLCAVFNDGNARLLQLPDTLGNYIEITKASLEYSIPDQQISAIDISGDILVCGTNTGHIAEFTLNDPIPSYLYPVHYCYIFSLSLSSSPYDEVVVYTSCSDGTTAMTSLTDPTTSIVRSGKSKSMNRTTGYSPQLHSFILVEDINSVKATPIRAEHVSGTQCSHDGSTECIATSKIHPLMLSGGSDGRIKINSIARRMLNGQKVAFSTHKVMTLFELQYGKLEDTYRLVQNLHVEGPGAFENTGYMNLYPSQVAFGSLAWNENKAAGKWFAAATTSGLLFVDRL</sequence>
<proteinExistence type="predicted"/>
<gene>
    <name evidence="2" type="ORF">CYFA0S_23e01728g</name>
</gene>
<dbReference type="InterPro" id="IPR015943">
    <property type="entry name" value="WD40/YVTN_repeat-like_dom_sf"/>
</dbReference>
<feature type="region of interest" description="Disordered" evidence="1">
    <location>
        <begin position="118"/>
        <end position="156"/>
    </location>
</feature>
<dbReference type="AlphaFoldDB" id="A0A061BAW4"/>
<dbReference type="EMBL" id="LK052908">
    <property type="protein sequence ID" value="CDR46509.1"/>
    <property type="molecule type" value="Genomic_DNA"/>
</dbReference>